<proteinExistence type="predicted"/>
<dbReference type="InterPro" id="IPR043519">
    <property type="entry name" value="NT_sf"/>
</dbReference>
<reference evidence="6 7" key="1">
    <citation type="submission" date="2016-11" db="EMBL/GenBank/DDBJ databases">
        <authorList>
            <person name="Jaros S."/>
            <person name="Januszkiewicz K."/>
            <person name="Wedrychowicz H."/>
        </authorList>
    </citation>
    <scope>NUCLEOTIDE SEQUENCE [LARGE SCALE GENOMIC DNA]</scope>
    <source>
        <strain evidence="6 7">DSM 6191</strain>
    </source>
</reference>
<dbReference type="SUPFAM" id="SSF81301">
    <property type="entry name" value="Nucleotidyltransferase"/>
    <property type="match status" value="1"/>
</dbReference>
<evidence type="ECO:0000313" key="6">
    <source>
        <dbReference type="EMBL" id="SHI47145.1"/>
    </source>
</evidence>
<keyword evidence="1 6" id="KW-0808">Transferase</keyword>
<dbReference type="GO" id="GO:0070566">
    <property type="term" value="F:adenylyltransferase activity"/>
    <property type="evidence" value="ECO:0007669"/>
    <property type="project" value="InterPro"/>
</dbReference>
<accession>A0A1M6BEL3</accession>
<evidence type="ECO:0000313" key="7">
    <source>
        <dbReference type="Proteomes" id="UP000184241"/>
    </source>
</evidence>
<evidence type="ECO:0000256" key="2">
    <source>
        <dbReference type="ARBA" id="ARBA00023251"/>
    </source>
</evidence>
<dbReference type="AlphaFoldDB" id="A0A1M6BEL3"/>
<evidence type="ECO:0000259" key="5">
    <source>
        <dbReference type="Pfam" id="PF13427"/>
    </source>
</evidence>
<dbReference type="Proteomes" id="UP000184241">
    <property type="component" value="Unassembled WGS sequence"/>
</dbReference>
<dbReference type="GO" id="GO:0046677">
    <property type="term" value="P:response to antibiotic"/>
    <property type="evidence" value="ECO:0007669"/>
    <property type="project" value="UniProtKB-KW"/>
</dbReference>
<dbReference type="CDD" id="cd05403">
    <property type="entry name" value="NT_KNTase_like"/>
    <property type="match status" value="1"/>
</dbReference>
<sequence>MNINIPKESKEQIIKILDLCKSKLKENLVGVYLHGSLAMGCFNKDKSDIDIIVVMNEAANDKDGIIKELMKISLKPSPIEISFLLEDKLKNPNSICHYDLHYSEYWREKYTNMFLENKELGKDILEDGDLPAHIRVINERGINLWGKDKDLIFPKISNEEYLKSILDDFEDAWESFYKKPEYYILNTCRILNFLETNKVTSKREAGEWALDILPVRFRAIIKSSLDIYDGRKMVTSFNNKLIESFLVYANENIMKNLEEKKYV</sequence>
<comment type="catalytic activity">
    <reaction evidence="3">
        <text>spectinomycin + ATP = 9-O-adenylylspectinomycin + diphosphate</text>
        <dbReference type="Rhea" id="RHEA:63228"/>
        <dbReference type="ChEBI" id="CHEBI:30616"/>
        <dbReference type="ChEBI" id="CHEBI:33019"/>
        <dbReference type="ChEBI" id="CHEBI:146260"/>
        <dbReference type="ChEBI" id="CHEBI:146261"/>
    </reaction>
</comment>
<name>A0A1M6BEL3_9CLOT</name>
<dbReference type="Pfam" id="PF01909">
    <property type="entry name" value="NTP_transf_2"/>
    <property type="match status" value="1"/>
</dbReference>
<organism evidence="6 7">
    <name type="scientific">Clostridium intestinale DSM 6191</name>
    <dbReference type="NCBI Taxonomy" id="1121320"/>
    <lineage>
        <taxon>Bacteria</taxon>
        <taxon>Bacillati</taxon>
        <taxon>Bacillota</taxon>
        <taxon>Clostridia</taxon>
        <taxon>Eubacteriales</taxon>
        <taxon>Clostridiaceae</taxon>
        <taxon>Clostridium</taxon>
    </lineage>
</organism>
<gene>
    <name evidence="6" type="ORF">SAMN02745941_03868</name>
</gene>
<feature type="domain" description="Adenylyltransferase AadA C-terminal" evidence="5">
    <location>
        <begin position="152"/>
        <end position="248"/>
    </location>
</feature>
<evidence type="ECO:0000256" key="3">
    <source>
        <dbReference type="ARBA" id="ARBA00047831"/>
    </source>
</evidence>
<keyword evidence="6" id="KW-0548">Nucleotidyltransferase</keyword>
<dbReference type="InterPro" id="IPR002934">
    <property type="entry name" value="Polymerase_NTP_transf_dom"/>
</dbReference>
<dbReference type="RefSeq" id="WP_073022224.1">
    <property type="nucleotide sequence ID" value="NZ_FQXU01000014.1"/>
</dbReference>
<evidence type="ECO:0000256" key="1">
    <source>
        <dbReference type="ARBA" id="ARBA00022679"/>
    </source>
</evidence>
<dbReference type="PIRSF" id="PIRSF000819">
    <property type="entry name" value="Streptomycin_3-adenylyltransf"/>
    <property type="match status" value="1"/>
</dbReference>
<dbReference type="EMBL" id="FQXU01000014">
    <property type="protein sequence ID" value="SHI47145.1"/>
    <property type="molecule type" value="Genomic_DNA"/>
</dbReference>
<dbReference type="InterPro" id="IPR025184">
    <property type="entry name" value="AadA_C"/>
</dbReference>
<protein>
    <submittedName>
        <fullName evidence="6">Streptomycin 3-adenylyltransferase</fullName>
    </submittedName>
</protein>
<keyword evidence="2" id="KW-0046">Antibiotic resistance</keyword>
<feature type="domain" description="Polymerase nucleotidyl transferase" evidence="4">
    <location>
        <begin position="14"/>
        <end position="91"/>
    </location>
</feature>
<evidence type="ECO:0000259" key="4">
    <source>
        <dbReference type="Pfam" id="PF01909"/>
    </source>
</evidence>
<dbReference type="Gene3D" id="3.30.460.10">
    <property type="entry name" value="Beta Polymerase, domain 2"/>
    <property type="match status" value="1"/>
</dbReference>
<dbReference type="InterPro" id="IPR024172">
    <property type="entry name" value="AadA/Aad9"/>
</dbReference>
<dbReference type="Pfam" id="PF13427">
    <property type="entry name" value="AadA_C"/>
    <property type="match status" value="1"/>
</dbReference>